<evidence type="ECO:0000256" key="6">
    <source>
        <dbReference type="ARBA" id="ARBA00050557"/>
    </source>
</evidence>
<dbReference type="InterPro" id="IPR023013">
    <property type="entry name" value="AGPR_AS"/>
</dbReference>
<dbReference type="GO" id="GO:0003942">
    <property type="term" value="F:N-acetyl-gamma-glutamyl-phosphate reductase activity"/>
    <property type="evidence" value="ECO:0007669"/>
    <property type="project" value="UniProtKB-UniRule"/>
</dbReference>
<dbReference type="GO" id="GO:0006526">
    <property type="term" value="P:L-arginine biosynthetic process"/>
    <property type="evidence" value="ECO:0007669"/>
    <property type="project" value="UniProtKB-UniRule"/>
</dbReference>
<keyword evidence="7" id="KW-0963">Cytoplasm</keyword>
<evidence type="ECO:0000256" key="4">
    <source>
        <dbReference type="ARBA" id="ARBA00022857"/>
    </source>
</evidence>
<feature type="domain" description="Semialdehyde dehydrogenase NAD-binding" evidence="9">
    <location>
        <begin position="6"/>
        <end position="144"/>
    </location>
</feature>
<accession>A0A4R5N8X5</accession>
<dbReference type="Proteomes" id="UP000295681">
    <property type="component" value="Unassembled WGS sequence"/>
</dbReference>
<keyword evidence="11" id="KW-1185">Reference proteome</keyword>
<dbReference type="GO" id="GO:0070401">
    <property type="term" value="F:NADP+ binding"/>
    <property type="evidence" value="ECO:0007669"/>
    <property type="project" value="InterPro"/>
</dbReference>
<dbReference type="SUPFAM" id="SSF51735">
    <property type="entry name" value="NAD(P)-binding Rossmann-fold domains"/>
    <property type="match status" value="1"/>
</dbReference>
<keyword evidence="4 7" id="KW-0521">NADP</keyword>
<dbReference type="PANTHER" id="PTHR32338">
    <property type="entry name" value="N-ACETYL-GAMMA-GLUTAMYL-PHOSPHATE REDUCTASE, CHLOROPLASTIC-RELATED-RELATED"/>
    <property type="match status" value="1"/>
</dbReference>
<comment type="function">
    <text evidence="7">Catalyzes the NADPH-dependent reduction of N-acetyl-5-glutamyl phosphate to yield N-acetyl-L-glutamate 5-semialdehyde.</text>
</comment>
<keyword evidence="2 7" id="KW-0055">Arginine biosynthesis</keyword>
<dbReference type="PROSITE" id="PS01224">
    <property type="entry name" value="ARGC"/>
    <property type="match status" value="1"/>
</dbReference>
<dbReference type="UniPathway" id="UPA00068">
    <property type="reaction ID" value="UER00108"/>
</dbReference>
<dbReference type="InterPro" id="IPR058924">
    <property type="entry name" value="AGPR_dimerisation_dom"/>
</dbReference>
<reference evidence="10 11" key="1">
    <citation type="journal article" date="2019" name="Appl. Microbiol. Biotechnol.">
        <title>Uncovering carbohydrate metabolism through a genotype-phenotype association study of 56 lactic acid bacteria genomes.</title>
        <authorList>
            <person name="Buron-Moles G."/>
            <person name="Chailyan A."/>
            <person name="Dolejs I."/>
            <person name="Forster J."/>
            <person name="Miks M.H."/>
        </authorList>
    </citation>
    <scope>NUCLEOTIDE SEQUENCE [LARGE SCALE GENOMIC DNA]</scope>
    <source>
        <strain evidence="10 11">ATCC 700006</strain>
    </source>
</reference>
<dbReference type="InterPro" id="IPR036291">
    <property type="entry name" value="NAD(P)-bd_dom_sf"/>
</dbReference>
<protein>
    <recommendedName>
        <fullName evidence="7">N-acetyl-gamma-glutamyl-phosphate reductase</fullName>
        <shortName evidence="7">AGPR</shortName>
        <ecNumber evidence="7">1.2.1.38</ecNumber>
    </recommendedName>
    <alternativeName>
        <fullName evidence="7">N-acetyl-glutamate semialdehyde dehydrogenase</fullName>
        <shortName evidence="7">NAGSA dehydrogenase</shortName>
    </alternativeName>
</protein>
<dbReference type="PANTHER" id="PTHR32338:SF10">
    <property type="entry name" value="N-ACETYL-GAMMA-GLUTAMYL-PHOSPHATE REDUCTASE, CHLOROPLASTIC-RELATED"/>
    <property type="match status" value="1"/>
</dbReference>
<dbReference type="SUPFAM" id="SSF55347">
    <property type="entry name" value="Glyceraldehyde-3-phosphate dehydrogenase-like, C-terminal domain"/>
    <property type="match status" value="1"/>
</dbReference>
<gene>
    <name evidence="7" type="primary">argC</name>
    <name evidence="10" type="ORF">C5L23_000050</name>
</gene>
<dbReference type="RefSeq" id="WP_010006755.1">
    <property type="nucleotide sequence ID" value="NZ_JAGYGP010000003.1"/>
</dbReference>
<dbReference type="EC" id="1.2.1.38" evidence="7"/>
<evidence type="ECO:0000313" key="10">
    <source>
        <dbReference type="EMBL" id="TDG68448.1"/>
    </source>
</evidence>
<evidence type="ECO:0000259" key="9">
    <source>
        <dbReference type="SMART" id="SM00859"/>
    </source>
</evidence>
<dbReference type="Gene3D" id="3.30.360.10">
    <property type="entry name" value="Dihydrodipicolinate Reductase, domain 2"/>
    <property type="match status" value="1"/>
</dbReference>
<name>A0A4R5N8X5_9LACO</name>
<dbReference type="InterPro" id="IPR000534">
    <property type="entry name" value="Semialdehyde_DH_NAD-bd"/>
</dbReference>
<dbReference type="GO" id="GO:0051287">
    <property type="term" value="F:NAD binding"/>
    <property type="evidence" value="ECO:0007669"/>
    <property type="project" value="InterPro"/>
</dbReference>
<proteinExistence type="inferred from homology"/>
<comment type="catalytic activity">
    <reaction evidence="6 7">
        <text>N-acetyl-L-glutamate 5-semialdehyde + phosphate + NADP(+) = N-acetyl-L-glutamyl 5-phosphate + NADPH + H(+)</text>
        <dbReference type="Rhea" id="RHEA:21588"/>
        <dbReference type="ChEBI" id="CHEBI:15378"/>
        <dbReference type="ChEBI" id="CHEBI:29123"/>
        <dbReference type="ChEBI" id="CHEBI:43474"/>
        <dbReference type="ChEBI" id="CHEBI:57783"/>
        <dbReference type="ChEBI" id="CHEBI:57936"/>
        <dbReference type="ChEBI" id="CHEBI:58349"/>
        <dbReference type="EC" id="1.2.1.38"/>
    </reaction>
</comment>
<dbReference type="Pfam" id="PF22698">
    <property type="entry name" value="Semialdhyde_dhC_1"/>
    <property type="match status" value="1"/>
</dbReference>
<organism evidence="10 11">
    <name type="scientific">Leuconostoc fallax</name>
    <dbReference type="NCBI Taxonomy" id="1251"/>
    <lineage>
        <taxon>Bacteria</taxon>
        <taxon>Bacillati</taxon>
        <taxon>Bacillota</taxon>
        <taxon>Bacilli</taxon>
        <taxon>Lactobacillales</taxon>
        <taxon>Lactobacillaceae</taxon>
        <taxon>Leuconostoc</taxon>
    </lineage>
</organism>
<dbReference type="InterPro" id="IPR050085">
    <property type="entry name" value="AGPR"/>
</dbReference>
<comment type="pathway">
    <text evidence="1 7">Amino-acid biosynthesis; L-arginine biosynthesis; N(2)-acetyl-L-ornithine from L-glutamate: step 3/4.</text>
</comment>
<comment type="similarity">
    <text evidence="7">Belongs to the NAGSA dehydrogenase family. Type 1 subfamily.</text>
</comment>
<evidence type="ECO:0000313" key="11">
    <source>
        <dbReference type="Proteomes" id="UP000295681"/>
    </source>
</evidence>
<dbReference type="SMART" id="SM00859">
    <property type="entry name" value="Semialdhyde_dh"/>
    <property type="match status" value="1"/>
</dbReference>
<dbReference type="STRING" id="907931.GCA_000165675_01801"/>
<dbReference type="AlphaFoldDB" id="A0A4R5N8X5"/>
<dbReference type="NCBIfam" id="TIGR01850">
    <property type="entry name" value="argC"/>
    <property type="match status" value="1"/>
</dbReference>
<comment type="caution">
    <text evidence="10">The sequence shown here is derived from an EMBL/GenBank/DDBJ whole genome shotgun (WGS) entry which is preliminary data.</text>
</comment>
<evidence type="ECO:0000256" key="1">
    <source>
        <dbReference type="ARBA" id="ARBA00004862"/>
    </source>
</evidence>
<evidence type="ECO:0000256" key="7">
    <source>
        <dbReference type="HAMAP-Rule" id="MF_00150"/>
    </source>
</evidence>
<evidence type="ECO:0000256" key="8">
    <source>
        <dbReference type="PROSITE-ProRule" id="PRU10010"/>
    </source>
</evidence>
<dbReference type="InterPro" id="IPR000706">
    <property type="entry name" value="AGPR_type-1"/>
</dbReference>
<dbReference type="HAMAP" id="MF_00150">
    <property type="entry name" value="ArgC_type1"/>
    <property type="match status" value="1"/>
</dbReference>
<comment type="subcellular location">
    <subcellularLocation>
        <location evidence="7">Cytoplasm</location>
    </subcellularLocation>
</comment>
<evidence type="ECO:0000256" key="5">
    <source>
        <dbReference type="ARBA" id="ARBA00023002"/>
    </source>
</evidence>
<evidence type="ECO:0000256" key="2">
    <source>
        <dbReference type="ARBA" id="ARBA00022571"/>
    </source>
</evidence>
<dbReference type="FunFam" id="3.30.360.10:FF:000014">
    <property type="entry name" value="N-acetyl-gamma-glutamyl-phosphate reductase"/>
    <property type="match status" value="1"/>
</dbReference>
<dbReference type="CDD" id="cd17895">
    <property type="entry name" value="AGPR_1_N"/>
    <property type="match status" value="1"/>
</dbReference>
<keyword evidence="3 7" id="KW-0028">Amino-acid biosynthesis</keyword>
<evidence type="ECO:0000256" key="3">
    <source>
        <dbReference type="ARBA" id="ARBA00022605"/>
    </source>
</evidence>
<dbReference type="Gene3D" id="3.40.50.720">
    <property type="entry name" value="NAD(P)-binding Rossmann-like Domain"/>
    <property type="match status" value="1"/>
</dbReference>
<dbReference type="EMBL" id="PUFI01000013">
    <property type="protein sequence ID" value="TDG68448.1"/>
    <property type="molecule type" value="Genomic_DNA"/>
</dbReference>
<sequence>MQHIQKIAIVGATGYGGLELLRLLHQHPQFNVTAVYNTSADNPTIDSVFPHLKGMYNLTLSSFDSRLIMQNNDAVFFATSSGVSKDLAQPFIEAKFPVIDLSGDFRLTASDYQHWYHKQPADPTLLQQAEYGLADFPTDDGINATYIANPGCYATATLLALAPLAQHDLLDPDNMIIDAKSGLSGAGKSLSTASHFINVNENFSMYKPNEHQHIPEIVQQLHKWQNSIKTIQFTTSLLPINRGIFISAYVKLTQDITPEAIHKLYTTTYANKSFIRVQALNELPNIKSVVGTNFTDIGLSYNPQTRYLTIVSVIDNMIKGAAGQAIQNLNLLAGLPDTTGLSLIAAYA</sequence>
<dbReference type="GO" id="GO:0005737">
    <property type="term" value="C:cytoplasm"/>
    <property type="evidence" value="ECO:0007669"/>
    <property type="project" value="UniProtKB-SubCell"/>
</dbReference>
<dbReference type="Pfam" id="PF01118">
    <property type="entry name" value="Semialdhyde_dh"/>
    <property type="match status" value="1"/>
</dbReference>
<dbReference type="CDD" id="cd23934">
    <property type="entry name" value="AGPR_1_C"/>
    <property type="match status" value="1"/>
</dbReference>
<keyword evidence="5 7" id="KW-0560">Oxidoreductase</keyword>
<feature type="active site" evidence="7 8">
    <location>
        <position position="152"/>
    </location>
</feature>